<reference evidence="2 3" key="1">
    <citation type="journal article" date="2016" name="Nat. Commun.">
        <title>Thousands of microbial genomes shed light on interconnected biogeochemical processes in an aquifer system.</title>
        <authorList>
            <person name="Anantharaman K."/>
            <person name="Brown C.T."/>
            <person name="Hug L.A."/>
            <person name="Sharon I."/>
            <person name="Castelle C.J."/>
            <person name="Probst A.J."/>
            <person name="Thomas B.C."/>
            <person name="Singh A."/>
            <person name="Wilkins M.J."/>
            <person name="Karaoz U."/>
            <person name="Brodie E.L."/>
            <person name="Williams K.H."/>
            <person name="Hubbard S.S."/>
            <person name="Banfield J.F."/>
        </authorList>
    </citation>
    <scope>NUCLEOTIDE SEQUENCE [LARGE SCALE GENOMIC DNA]</scope>
</reference>
<evidence type="ECO:0000313" key="3">
    <source>
        <dbReference type="Proteomes" id="UP000176834"/>
    </source>
</evidence>
<name>A0A1F8F3J7_9BACT</name>
<feature type="signal peptide" evidence="1">
    <location>
        <begin position="1"/>
        <end position="18"/>
    </location>
</feature>
<sequence length="100" mass="11109">MRKYLVAVLLGGMFAICAEHFLTIDDALNQKVQNPFFATVEAQSPIRFEVQKSEYIVPGDRFYNYKLTAVCDTATGTLLYSTGYQSGLWGVANGCAKTNR</sequence>
<comment type="caution">
    <text evidence="2">The sequence shown here is derived from an EMBL/GenBank/DDBJ whole genome shotgun (WGS) entry which is preliminary data.</text>
</comment>
<proteinExistence type="predicted"/>
<keyword evidence="1" id="KW-0732">Signal</keyword>
<feature type="chain" id="PRO_5009535419" evidence="1">
    <location>
        <begin position="19"/>
        <end position="100"/>
    </location>
</feature>
<dbReference type="EMBL" id="MGJN01000014">
    <property type="protein sequence ID" value="OGN06816.1"/>
    <property type="molecule type" value="Genomic_DNA"/>
</dbReference>
<protein>
    <submittedName>
        <fullName evidence="2">Uncharacterized protein</fullName>
    </submittedName>
</protein>
<organism evidence="2 3">
    <name type="scientific">Candidatus Yanofskybacteria bacterium RIFCSPHIGHO2_02_FULL_38_22b</name>
    <dbReference type="NCBI Taxonomy" id="1802673"/>
    <lineage>
        <taxon>Bacteria</taxon>
        <taxon>Candidatus Yanofskyibacteriota</taxon>
    </lineage>
</organism>
<evidence type="ECO:0000313" key="2">
    <source>
        <dbReference type="EMBL" id="OGN06816.1"/>
    </source>
</evidence>
<accession>A0A1F8F3J7</accession>
<evidence type="ECO:0000256" key="1">
    <source>
        <dbReference type="SAM" id="SignalP"/>
    </source>
</evidence>
<dbReference type="Proteomes" id="UP000176834">
    <property type="component" value="Unassembled WGS sequence"/>
</dbReference>
<gene>
    <name evidence="2" type="ORF">A3B86_02875</name>
</gene>
<dbReference type="AlphaFoldDB" id="A0A1F8F3J7"/>